<name>C4JTS8_UNCRE</name>
<dbReference type="GO" id="GO:0005737">
    <property type="term" value="C:cytoplasm"/>
    <property type="evidence" value="ECO:0007669"/>
    <property type="project" value="TreeGrafter"/>
</dbReference>
<dbReference type="OrthoDB" id="10267235at2759"/>
<dbReference type="EC" id="2.7.1.82" evidence="3"/>
<dbReference type="Pfam" id="PF01633">
    <property type="entry name" value="Choline_kinase"/>
    <property type="match status" value="1"/>
</dbReference>
<dbReference type="KEGG" id="ure:UREG_05867"/>
<dbReference type="GeneID" id="8443612"/>
<dbReference type="HOGENOM" id="CLU_440884_0_0_1"/>
<dbReference type="STRING" id="336963.C4JTS8"/>
<gene>
    <name evidence="5" type="ORF">UREG_05867</name>
</gene>
<evidence type="ECO:0000256" key="4">
    <source>
        <dbReference type="SAM" id="MobiDB-lite"/>
    </source>
</evidence>
<evidence type="ECO:0000313" key="5">
    <source>
        <dbReference type="EMBL" id="EEP81025.1"/>
    </source>
</evidence>
<feature type="region of interest" description="Disordered" evidence="4">
    <location>
        <begin position="322"/>
        <end position="341"/>
    </location>
</feature>
<dbReference type="SUPFAM" id="SSF56112">
    <property type="entry name" value="Protein kinase-like (PK-like)"/>
    <property type="match status" value="1"/>
</dbReference>
<protein>
    <recommendedName>
        <fullName evidence="3">ethanolamine kinase</fullName>
        <ecNumber evidence="3">2.7.1.82</ecNumber>
    </recommendedName>
</protein>
<comment type="similarity">
    <text evidence="2">Belongs to the choline/ethanolamine kinase family.</text>
</comment>
<dbReference type="EMBL" id="CH476617">
    <property type="protein sequence ID" value="EEP81025.1"/>
    <property type="molecule type" value="Genomic_DNA"/>
</dbReference>
<dbReference type="InParanoid" id="C4JTS8"/>
<reference evidence="6" key="1">
    <citation type="journal article" date="2009" name="Genome Res.">
        <title>Comparative genomic analyses of the human fungal pathogens Coccidioides and their relatives.</title>
        <authorList>
            <person name="Sharpton T.J."/>
            <person name="Stajich J.E."/>
            <person name="Rounsley S.D."/>
            <person name="Gardner M.J."/>
            <person name="Wortman J.R."/>
            <person name="Jordar V.S."/>
            <person name="Maiti R."/>
            <person name="Kodira C.D."/>
            <person name="Neafsey D.E."/>
            <person name="Zeng Q."/>
            <person name="Hung C.-Y."/>
            <person name="McMahan C."/>
            <person name="Muszewska A."/>
            <person name="Grynberg M."/>
            <person name="Mandel M.A."/>
            <person name="Kellner E.M."/>
            <person name="Barker B.M."/>
            <person name="Galgiani J.N."/>
            <person name="Orbach M.J."/>
            <person name="Kirkland T.N."/>
            <person name="Cole G.T."/>
            <person name="Henn M.R."/>
            <person name="Birren B.W."/>
            <person name="Taylor J.W."/>
        </authorList>
    </citation>
    <scope>NUCLEOTIDE SEQUENCE [LARGE SCALE GENOMIC DNA]</scope>
    <source>
        <strain evidence="6">UAMH 1704</strain>
    </source>
</reference>
<dbReference type="GO" id="GO:0004305">
    <property type="term" value="F:ethanolamine kinase activity"/>
    <property type="evidence" value="ECO:0007669"/>
    <property type="project" value="UniProtKB-EC"/>
</dbReference>
<keyword evidence="6" id="KW-1185">Reference proteome</keyword>
<dbReference type="Proteomes" id="UP000002058">
    <property type="component" value="Unassembled WGS sequence"/>
</dbReference>
<evidence type="ECO:0000256" key="1">
    <source>
        <dbReference type="ARBA" id="ARBA00037883"/>
    </source>
</evidence>
<comment type="pathway">
    <text evidence="1">Phospholipid metabolism; phosphatidylethanolamine biosynthesis; phosphatidylethanolamine from ethanolamine: step 1/3.</text>
</comment>
<evidence type="ECO:0000313" key="6">
    <source>
        <dbReference type="Proteomes" id="UP000002058"/>
    </source>
</evidence>
<dbReference type="InterPro" id="IPR011009">
    <property type="entry name" value="Kinase-like_dom_sf"/>
</dbReference>
<dbReference type="RefSeq" id="XP_002585178.1">
    <property type="nucleotide sequence ID" value="XM_002585132.1"/>
</dbReference>
<evidence type="ECO:0000256" key="2">
    <source>
        <dbReference type="ARBA" id="ARBA00038211"/>
    </source>
</evidence>
<dbReference type="VEuPathDB" id="FungiDB:UREG_05867"/>
<evidence type="ECO:0000256" key="3">
    <source>
        <dbReference type="ARBA" id="ARBA00038874"/>
    </source>
</evidence>
<dbReference type="PANTHER" id="PTHR22603">
    <property type="entry name" value="CHOLINE/ETHANOALAMINE KINASE"/>
    <property type="match status" value="1"/>
</dbReference>
<sequence length="620" mass="68886">MSRLLHRRDFTIKSPAMQDVKDASRQINCFLRSRERKEIHREKQNNPQQAVIDGAPCYARDSSHGSLSGSQTSARAKISNSASFSALGHVASAPGTASGARDQVFPLPSPPFRLFAWSGALGNWMKTHICACCCTCPSLYLPHLQQRPVTAMTSGHSTQNGGHVSVRYIPLSYNHADSQASALRLVLALRPEWEHAEGKIEFVRFTDGITNTLLKIIRRAPGMTDEEIDSEAVLMRAYEEVRSHALLSSKGLAPPLLARFKNGLLYRFIRGQVASPHDLTQPPIWRGVARRLAQWHAVLPISDSTTNPGIPESVIEGANAHINGDAKSPEKSNDDITPVRTQGKGTPTLWTVLQKWILALPVNTDKERERRKRLQKEFERIVAELDDKSGIGEDGLVFAHCDLLCANVIRQPKSASAVLPEDDSVETVSFIDYEYATPSPAAFDIANHFAEWGGYDCDYNMMPTRSVRRGFLTEYVRSYSKYADLGKSEQDAVETLFQDVDRFRGIPGFYWPRFPKSISIMQITLKSASESIGPGDANRIALAPKPVKRCHFENAAGRKKSSQLLFGHIPPMEKNLFGTTFLANRPLAPFYIFPLFLVDISDCPGDYTAGKLELHGVEEI</sequence>
<organism evidence="5 6">
    <name type="scientific">Uncinocarpus reesii (strain UAMH 1704)</name>
    <dbReference type="NCBI Taxonomy" id="336963"/>
    <lineage>
        <taxon>Eukaryota</taxon>
        <taxon>Fungi</taxon>
        <taxon>Dikarya</taxon>
        <taxon>Ascomycota</taxon>
        <taxon>Pezizomycotina</taxon>
        <taxon>Eurotiomycetes</taxon>
        <taxon>Eurotiomycetidae</taxon>
        <taxon>Onygenales</taxon>
        <taxon>Onygenaceae</taxon>
        <taxon>Uncinocarpus</taxon>
    </lineage>
</organism>
<accession>C4JTS8</accession>
<dbReference type="PANTHER" id="PTHR22603:SF66">
    <property type="entry name" value="ETHANOLAMINE KINASE"/>
    <property type="match status" value="1"/>
</dbReference>
<dbReference type="AlphaFoldDB" id="C4JTS8"/>
<dbReference type="GO" id="GO:0006646">
    <property type="term" value="P:phosphatidylethanolamine biosynthetic process"/>
    <property type="evidence" value="ECO:0007669"/>
    <property type="project" value="TreeGrafter"/>
</dbReference>
<dbReference type="eggNOG" id="KOG4720">
    <property type="taxonomic scope" value="Eukaryota"/>
</dbReference>
<proteinExistence type="inferred from homology"/>
<dbReference type="Gene3D" id="3.90.1200.10">
    <property type="match status" value="1"/>
</dbReference>
<dbReference type="CDD" id="cd05157">
    <property type="entry name" value="ETNK_euk"/>
    <property type="match status" value="1"/>
</dbReference>